<keyword evidence="4" id="KW-0496">Mitochondrion</keyword>
<sequence length="84" mass="9802">MADRRAKATLAGAVLFCTLTIVAVHFQQHQERSTMYQGVLRDDERRHEKMRQRQEDLEASQRKRELYERVQAVDKPSNSTLSNA</sequence>
<comment type="similarity">
    <text evidence="2">Belongs to the PET117 family.</text>
</comment>
<proteinExistence type="inferred from homology"/>
<evidence type="ECO:0000256" key="4">
    <source>
        <dbReference type="ARBA" id="ARBA00023128"/>
    </source>
</evidence>
<dbReference type="Pfam" id="PF15786">
    <property type="entry name" value="PET117"/>
    <property type="match status" value="1"/>
</dbReference>
<evidence type="ECO:0000256" key="2">
    <source>
        <dbReference type="ARBA" id="ARBA00008197"/>
    </source>
</evidence>
<dbReference type="GO" id="GO:0005739">
    <property type="term" value="C:mitochondrion"/>
    <property type="evidence" value="ECO:0007669"/>
    <property type="project" value="UniProtKB-SubCell"/>
</dbReference>
<keyword evidence="7" id="KW-1185">Reference proteome</keyword>
<dbReference type="EMBL" id="MU155256">
    <property type="protein sequence ID" value="KAF9477597.1"/>
    <property type="molecule type" value="Genomic_DNA"/>
</dbReference>
<dbReference type="OrthoDB" id="76305at2759"/>
<comment type="caution">
    <text evidence="6">The sequence shown here is derived from an EMBL/GenBank/DDBJ whole genome shotgun (WGS) entry which is preliminary data.</text>
</comment>
<evidence type="ECO:0000313" key="6">
    <source>
        <dbReference type="EMBL" id="KAF9477597.1"/>
    </source>
</evidence>
<accession>A0A9P5YXK4</accession>
<dbReference type="GO" id="GO:0033617">
    <property type="term" value="P:mitochondrial respiratory chain complex IV assembly"/>
    <property type="evidence" value="ECO:0007669"/>
    <property type="project" value="TreeGrafter"/>
</dbReference>
<organism evidence="6 7">
    <name type="scientific">Pholiota conissans</name>
    <dbReference type="NCBI Taxonomy" id="109636"/>
    <lineage>
        <taxon>Eukaryota</taxon>
        <taxon>Fungi</taxon>
        <taxon>Dikarya</taxon>
        <taxon>Basidiomycota</taxon>
        <taxon>Agaricomycotina</taxon>
        <taxon>Agaricomycetes</taxon>
        <taxon>Agaricomycetidae</taxon>
        <taxon>Agaricales</taxon>
        <taxon>Agaricineae</taxon>
        <taxon>Strophariaceae</taxon>
        <taxon>Pholiota</taxon>
    </lineage>
</organism>
<evidence type="ECO:0000313" key="7">
    <source>
        <dbReference type="Proteomes" id="UP000807469"/>
    </source>
</evidence>
<comment type="subcellular location">
    <subcellularLocation>
        <location evidence="1">Mitochondrion</location>
    </subcellularLocation>
</comment>
<dbReference type="Proteomes" id="UP000807469">
    <property type="component" value="Unassembled WGS sequence"/>
</dbReference>
<keyword evidence="3" id="KW-0809">Transit peptide</keyword>
<evidence type="ECO:0000256" key="3">
    <source>
        <dbReference type="ARBA" id="ARBA00022946"/>
    </source>
</evidence>
<evidence type="ECO:0000256" key="5">
    <source>
        <dbReference type="SAM" id="MobiDB-lite"/>
    </source>
</evidence>
<evidence type="ECO:0000256" key="1">
    <source>
        <dbReference type="ARBA" id="ARBA00004173"/>
    </source>
</evidence>
<gene>
    <name evidence="6" type="ORF">BDN70DRAFT_810420</name>
</gene>
<name>A0A9P5YXK4_9AGAR</name>
<dbReference type="PANTHER" id="PTHR28163">
    <property type="entry name" value="PROTEIN PET117 HOMOLOG, MITOCHONDRIAL"/>
    <property type="match status" value="1"/>
</dbReference>
<dbReference type="AlphaFoldDB" id="A0A9P5YXK4"/>
<reference evidence="6" key="1">
    <citation type="submission" date="2020-11" db="EMBL/GenBank/DDBJ databases">
        <authorList>
            <consortium name="DOE Joint Genome Institute"/>
            <person name="Ahrendt S."/>
            <person name="Riley R."/>
            <person name="Andreopoulos W."/>
            <person name="Labutti K."/>
            <person name="Pangilinan J."/>
            <person name="Ruiz-Duenas F.J."/>
            <person name="Barrasa J.M."/>
            <person name="Sanchez-Garcia M."/>
            <person name="Camarero S."/>
            <person name="Miyauchi S."/>
            <person name="Serrano A."/>
            <person name="Linde D."/>
            <person name="Babiker R."/>
            <person name="Drula E."/>
            <person name="Ayuso-Fernandez I."/>
            <person name="Pacheco R."/>
            <person name="Padilla G."/>
            <person name="Ferreira P."/>
            <person name="Barriuso J."/>
            <person name="Kellner H."/>
            <person name="Castanera R."/>
            <person name="Alfaro M."/>
            <person name="Ramirez L."/>
            <person name="Pisabarro A.G."/>
            <person name="Kuo A."/>
            <person name="Tritt A."/>
            <person name="Lipzen A."/>
            <person name="He G."/>
            <person name="Yan M."/>
            <person name="Ng V."/>
            <person name="Cullen D."/>
            <person name="Martin F."/>
            <person name="Rosso M.-N."/>
            <person name="Henrissat B."/>
            <person name="Hibbett D."/>
            <person name="Martinez A.T."/>
            <person name="Grigoriev I.V."/>
        </authorList>
    </citation>
    <scope>NUCLEOTIDE SEQUENCE</scope>
    <source>
        <strain evidence="6">CIRM-BRFM 674</strain>
    </source>
</reference>
<feature type="region of interest" description="Disordered" evidence="5">
    <location>
        <begin position="32"/>
        <end position="84"/>
    </location>
</feature>
<dbReference type="PANTHER" id="PTHR28163:SF1">
    <property type="entry name" value="PROTEIN PET117 HOMOLOG, MITOCHONDRIAL"/>
    <property type="match status" value="1"/>
</dbReference>
<protein>
    <submittedName>
        <fullName evidence="6">Uncharacterized protein</fullName>
    </submittedName>
</protein>
<feature type="compositionally biased region" description="Basic and acidic residues" evidence="5">
    <location>
        <begin position="40"/>
        <end position="72"/>
    </location>
</feature>
<dbReference type="InterPro" id="IPR031568">
    <property type="entry name" value="Pet117"/>
</dbReference>